<evidence type="ECO:0000256" key="2">
    <source>
        <dbReference type="SAM" id="Phobius"/>
    </source>
</evidence>
<dbReference type="Proteomes" id="UP000177698">
    <property type="component" value="Unassembled WGS sequence"/>
</dbReference>
<feature type="region of interest" description="Disordered" evidence="1">
    <location>
        <begin position="167"/>
        <end position="198"/>
    </location>
</feature>
<comment type="caution">
    <text evidence="3">The sequence shown here is derived from an EMBL/GenBank/DDBJ whole genome shotgun (WGS) entry which is preliminary data.</text>
</comment>
<keyword evidence="2" id="KW-0472">Membrane</keyword>
<proteinExistence type="predicted"/>
<dbReference type="STRING" id="1802056.A2954_01585"/>
<evidence type="ECO:0000256" key="1">
    <source>
        <dbReference type="SAM" id="MobiDB-lite"/>
    </source>
</evidence>
<keyword evidence="2" id="KW-0812">Transmembrane</keyword>
<evidence type="ECO:0000313" key="4">
    <source>
        <dbReference type="Proteomes" id="UP000177698"/>
    </source>
</evidence>
<name>A0A1F7IA16_9BACT</name>
<dbReference type="EMBL" id="MGAG01000027">
    <property type="protein sequence ID" value="OGK40187.1"/>
    <property type="molecule type" value="Genomic_DNA"/>
</dbReference>
<gene>
    <name evidence="3" type="ORF">A2954_01585</name>
</gene>
<sequence>MVEKNYRQRNFFTNSGKGKFLTQEQGDLCLHRHVRCELKPFAQGSTDGTLIISSTTPLGPNYCPGLAGKAAAAGQPFDIGLCEADAKILANASKGNQQSIYYVVRGGGVEIAGSKIGLSDFTQQVDQSAIQPAETTVNNPVLLPGLVLGGFAIGAYVVYRTMFGRREGKSGRAPHQRTNTQPSAPETGGVNSQARAARPALPDRLKSNLQILKLEGEAKVLEDILERQRSVGHYDVKVSYDHPNYGLYLNYLNSQEELEKKRQKISELMKKLSPNREE</sequence>
<dbReference type="AlphaFoldDB" id="A0A1F7IA16"/>
<feature type="compositionally biased region" description="Polar residues" evidence="1">
    <location>
        <begin position="176"/>
        <end position="193"/>
    </location>
</feature>
<feature type="transmembrane region" description="Helical" evidence="2">
    <location>
        <begin position="141"/>
        <end position="159"/>
    </location>
</feature>
<keyword evidence="2" id="KW-1133">Transmembrane helix</keyword>
<organism evidence="3 4">
    <name type="scientific">Candidatus Roizmanbacteria bacterium RIFCSPLOWO2_01_FULL_37_12</name>
    <dbReference type="NCBI Taxonomy" id="1802056"/>
    <lineage>
        <taxon>Bacteria</taxon>
        <taxon>Candidatus Roizmaniibacteriota</taxon>
    </lineage>
</organism>
<reference evidence="3 4" key="1">
    <citation type="journal article" date="2016" name="Nat. Commun.">
        <title>Thousands of microbial genomes shed light on interconnected biogeochemical processes in an aquifer system.</title>
        <authorList>
            <person name="Anantharaman K."/>
            <person name="Brown C.T."/>
            <person name="Hug L.A."/>
            <person name="Sharon I."/>
            <person name="Castelle C.J."/>
            <person name="Probst A.J."/>
            <person name="Thomas B.C."/>
            <person name="Singh A."/>
            <person name="Wilkins M.J."/>
            <person name="Karaoz U."/>
            <person name="Brodie E.L."/>
            <person name="Williams K.H."/>
            <person name="Hubbard S.S."/>
            <person name="Banfield J.F."/>
        </authorList>
    </citation>
    <scope>NUCLEOTIDE SEQUENCE [LARGE SCALE GENOMIC DNA]</scope>
</reference>
<evidence type="ECO:0000313" key="3">
    <source>
        <dbReference type="EMBL" id="OGK40187.1"/>
    </source>
</evidence>
<accession>A0A1F7IA16</accession>
<protein>
    <submittedName>
        <fullName evidence="3">Uncharacterized protein</fullName>
    </submittedName>
</protein>